<protein>
    <submittedName>
        <fullName evidence="3">Vacuolar protein sorting-associated protein 5</fullName>
    </submittedName>
</protein>
<name>A0A367IQQ7_RHIAZ</name>
<dbReference type="GO" id="GO:0035091">
    <property type="term" value="F:phosphatidylinositol binding"/>
    <property type="evidence" value="ECO:0007669"/>
    <property type="project" value="TreeGrafter"/>
</dbReference>
<feature type="non-terminal residue" evidence="3">
    <location>
        <position position="1"/>
    </location>
</feature>
<sequence>AYQTYQQADSELQRKLALFEKVKAQQKNKPDKLAASQQEINEMKQRVEELEQEFDDISKLIKSELDRFDKEKVEDFRDSVQQFLCSMIEHQKQIVALWETYFEQTEGLEDEEEEAETE</sequence>
<dbReference type="OrthoDB" id="271164at2759"/>
<dbReference type="GO" id="GO:0042147">
    <property type="term" value="P:retrograde transport, endosome to Golgi"/>
    <property type="evidence" value="ECO:0007669"/>
    <property type="project" value="TreeGrafter"/>
</dbReference>
<feature type="coiled-coil region" evidence="1">
    <location>
        <begin position="33"/>
        <end position="67"/>
    </location>
</feature>
<proteinExistence type="predicted"/>
<dbReference type="GO" id="GO:0045053">
    <property type="term" value="P:protein retention in Golgi apparatus"/>
    <property type="evidence" value="ECO:0007669"/>
    <property type="project" value="TreeGrafter"/>
</dbReference>
<dbReference type="InterPro" id="IPR027267">
    <property type="entry name" value="AH/BAR_dom_sf"/>
</dbReference>
<evidence type="ECO:0000256" key="1">
    <source>
        <dbReference type="SAM" id="Coils"/>
    </source>
</evidence>
<evidence type="ECO:0000313" key="3">
    <source>
        <dbReference type="EMBL" id="RCH79995.1"/>
    </source>
</evidence>
<evidence type="ECO:0000259" key="2">
    <source>
        <dbReference type="Pfam" id="PF09325"/>
    </source>
</evidence>
<dbReference type="SUPFAM" id="SSF103657">
    <property type="entry name" value="BAR/IMD domain-like"/>
    <property type="match status" value="1"/>
</dbReference>
<dbReference type="Proteomes" id="UP000252139">
    <property type="component" value="Unassembled WGS sequence"/>
</dbReference>
<dbReference type="InterPro" id="IPR015404">
    <property type="entry name" value="Vps5_C"/>
</dbReference>
<keyword evidence="1" id="KW-0175">Coiled coil</keyword>
<dbReference type="AlphaFoldDB" id="A0A367IQQ7"/>
<dbReference type="GO" id="GO:0005829">
    <property type="term" value="C:cytosol"/>
    <property type="evidence" value="ECO:0007669"/>
    <property type="project" value="GOC"/>
</dbReference>
<feature type="domain" description="Sorting nexin/Vps5-like C-terminal" evidence="2">
    <location>
        <begin position="1"/>
        <end position="103"/>
    </location>
</feature>
<dbReference type="GO" id="GO:0005768">
    <property type="term" value="C:endosome"/>
    <property type="evidence" value="ECO:0007669"/>
    <property type="project" value="TreeGrafter"/>
</dbReference>
<dbReference type="EMBL" id="PJQL01004161">
    <property type="protein sequence ID" value="RCH79995.1"/>
    <property type="molecule type" value="Genomic_DNA"/>
</dbReference>
<reference evidence="3 4" key="1">
    <citation type="journal article" date="2018" name="G3 (Bethesda)">
        <title>Phylogenetic and Phylogenomic Definition of Rhizopus Species.</title>
        <authorList>
            <person name="Gryganskyi A.P."/>
            <person name="Golan J."/>
            <person name="Dolatabadi S."/>
            <person name="Mondo S."/>
            <person name="Robb S."/>
            <person name="Idnurm A."/>
            <person name="Muszewska A."/>
            <person name="Steczkiewicz K."/>
            <person name="Masonjones S."/>
            <person name="Liao H.L."/>
            <person name="Gajdeczka M.T."/>
            <person name="Anike F."/>
            <person name="Vuek A."/>
            <person name="Anishchenko I.M."/>
            <person name="Voigt K."/>
            <person name="de Hoog G.S."/>
            <person name="Smith M.E."/>
            <person name="Heitman J."/>
            <person name="Vilgalys R."/>
            <person name="Stajich J.E."/>
        </authorList>
    </citation>
    <scope>NUCLEOTIDE SEQUENCE [LARGE SCALE GENOMIC DNA]</scope>
    <source>
        <strain evidence="3 4">CBS 357.93</strain>
    </source>
</reference>
<evidence type="ECO:0000313" key="4">
    <source>
        <dbReference type="Proteomes" id="UP000252139"/>
    </source>
</evidence>
<comment type="caution">
    <text evidence="3">The sequence shown here is derived from an EMBL/GenBank/DDBJ whole genome shotgun (WGS) entry which is preliminary data.</text>
</comment>
<dbReference type="PANTHER" id="PTHR10555:SF170">
    <property type="entry name" value="FI18122P1"/>
    <property type="match status" value="1"/>
</dbReference>
<dbReference type="STRING" id="86630.A0A367IQQ7"/>
<keyword evidence="4" id="KW-1185">Reference proteome</keyword>
<dbReference type="Pfam" id="PF09325">
    <property type="entry name" value="Vps5"/>
    <property type="match status" value="1"/>
</dbReference>
<organism evidence="3 4">
    <name type="scientific">Rhizopus azygosporus</name>
    <name type="common">Rhizopus microsporus var. azygosporus</name>
    <dbReference type="NCBI Taxonomy" id="86630"/>
    <lineage>
        <taxon>Eukaryota</taxon>
        <taxon>Fungi</taxon>
        <taxon>Fungi incertae sedis</taxon>
        <taxon>Mucoromycota</taxon>
        <taxon>Mucoromycotina</taxon>
        <taxon>Mucoromycetes</taxon>
        <taxon>Mucorales</taxon>
        <taxon>Mucorineae</taxon>
        <taxon>Rhizopodaceae</taxon>
        <taxon>Rhizopus</taxon>
    </lineage>
</organism>
<dbReference type="PANTHER" id="PTHR10555">
    <property type="entry name" value="SORTING NEXIN"/>
    <property type="match status" value="1"/>
</dbReference>
<accession>A0A367IQQ7</accession>
<gene>
    <name evidence="3" type="primary">VPS5_2</name>
    <name evidence="3" type="ORF">CU097_004182</name>
</gene>
<dbReference type="Gene3D" id="1.20.1270.60">
    <property type="entry name" value="Arfaptin homology (AH) domain/BAR domain"/>
    <property type="match status" value="1"/>
</dbReference>